<dbReference type="PANTHER" id="PTHR38698:SF1">
    <property type="entry name" value="FUNGAL PROTEIN"/>
    <property type="match status" value="1"/>
</dbReference>
<dbReference type="Pfam" id="PF17104">
    <property type="entry name" value="YBL010C_LAA2"/>
    <property type="match status" value="1"/>
</dbReference>
<dbReference type="AlphaFoldDB" id="R9AEN1"/>
<dbReference type="InterPro" id="IPR031355">
    <property type="entry name" value="YBL010C/LAA2-like"/>
</dbReference>
<dbReference type="RefSeq" id="XP_009268345.1">
    <property type="nucleotide sequence ID" value="XM_009270070.1"/>
</dbReference>
<dbReference type="STRING" id="1299270.R9AEN1"/>
<feature type="compositionally biased region" description="Polar residues" evidence="1">
    <location>
        <begin position="254"/>
        <end position="265"/>
    </location>
</feature>
<dbReference type="KEGG" id="wic:J056_000442"/>
<dbReference type="EMBL" id="KE007233">
    <property type="protein sequence ID" value="EOR00632.1"/>
    <property type="molecule type" value="Genomic_DNA"/>
</dbReference>
<name>R9AEN1_WALI9</name>
<keyword evidence="3" id="KW-1185">Reference proteome</keyword>
<reference evidence="3" key="1">
    <citation type="journal article" date="2013" name="BMC Genomics">
        <title>Genome and transcriptome sequencing of the halophilic fungus Wallemia ichthyophaga: haloadaptations present and absent.</title>
        <authorList>
            <person name="Zajc J."/>
            <person name="Liu Y."/>
            <person name="Dai W."/>
            <person name="Yang Z."/>
            <person name="Hu J."/>
            <person name="Gostincar C."/>
            <person name="Gunde-Cimerman N."/>
        </authorList>
    </citation>
    <scope>NUCLEOTIDE SEQUENCE [LARGE SCALE GENOMIC DNA]</scope>
    <source>
        <strain evidence="3">EXF-994 / CBS 113033</strain>
    </source>
</reference>
<sequence>MSQTSEEFKDFEENDFGDDFGDFGDQVDVDLELDLQSPELQVIPERQVDFNSQILTTNSARSIYTQLHTTHPPNPLEFVYSLTRRQYLQTLGKPLNLDEIGLNKLPPLQLSINPNEKILPIKPIETQPQLGKDPDIDIEGVSDEIDRVDLNTLNLVNVGVLVKMRDNLQAHEHSINAQLTYNLEHLDSLKNDNTTYNTLISDLIKETNDKLNKNTSMRSKIQPKSINLMERTGSAGLWGVNKLPKTPPERVNSPGETLSGNRVNW</sequence>
<dbReference type="GeneID" id="20373394"/>
<organism evidence="2 3">
    <name type="scientific">Wallemia ichthyophaga (strain EXF-994 / CBS 113033)</name>
    <dbReference type="NCBI Taxonomy" id="1299270"/>
    <lineage>
        <taxon>Eukaryota</taxon>
        <taxon>Fungi</taxon>
        <taxon>Dikarya</taxon>
        <taxon>Basidiomycota</taxon>
        <taxon>Wallemiomycotina</taxon>
        <taxon>Wallemiomycetes</taxon>
        <taxon>Wallemiales</taxon>
        <taxon>Wallemiaceae</taxon>
        <taxon>Wallemia</taxon>
    </lineage>
</organism>
<dbReference type="OMA" id="HTTHPPN"/>
<feature type="region of interest" description="Disordered" evidence="1">
    <location>
        <begin position="237"/>
        <end position="265"/>
    </location>
</feature>
<dbReference type="Proteomes" id="UP000014064">
    <property type="component" value="Unassembled WGS sequence"/>
</dbReference>
<gene>
    <name evidence="2" type="ORF">J056_000442</name>
</gene>
<dbReference type="HOGENOM" id="CLU_1050548_0_0_1"/>
<evidence type="ECO:0000313" key="2">
    <source>
        <dbReference type="EMBL" id="EOR00632.1"/>
    </source>
</evidence>
<dbReference type="PANTHER" id="PTHR38698">
    <property type="entry name" value="EXPRESSED PROTEIN"/>
    <property type="match status" value="1"/>
</dbReference>
<evidence type="ECO:0000313" key="3">
    <source>
        <dbReference type="Proteomes" id="UP000014064"/>
    </source>
</evidence>
<protein>
    <submittedName>
        <fullName evidence="2">Uncharacterized protein</fullName>
    </submittedName>
</protein>
<proteinExistence type="predicted"/>
<dbReference type="OrthoDB" id="5378975at2759"/>
<accession>R9AEN1</accession>
<evidence type="ECO:0000256" key="1">
    <source>
        <dbReference type="SAM" id="MobiDB-lite"/>
    </source>
</evidence>